<feature type="compositionally biased region" description="Polar residues" evidence="5">
    <location>
        <begin position="25"/>
        <end position="34"/>
    </location>
</feature>
<dbReference type="SMART" id="SM00356">
    <property type="entry name" value="ZnF_C3H1"/>
    <property type="match status" value="2"/>
</dbReference>
<evidence type="ECO:0000313" key="7">
    <source>
        <dbReference type="EMBL" id="KAF4650694.1"/>
    </source>
</evidence>
<proteinExistence type="predicted"/>
<feature type="domain" description="C3H1-type" evidence="6">
    <location>
        <begin position="281"/>
        <end position="309"/>
    </location>
</feature>
<dbReference type="PROSITE" id="PS50103">
    <property type="entry name" value="ZF_C3H1"/>
    <property type="match status" value="2"/>
</dbReference>
<dbReference type="AlphaFoldDB" id="A0A7J6KUY8"/>
<accession>A0A7J6KUY8</accession>
<dbReference type="GO" id="GO:0008270">
    <property type="term" value="F:zinc ion binding"/>
    <property type="evidence" value="ECO:0007669"/>
    <property type="project" value="UniProtKB-KW"/>
</dbReference>
<evidence type="ECO:0000256" key="1">
    <source>
        <dbReference type="ARBA" id="ARBA00022723"/>
    </source>
</evidence>
<sequence length="376" mass="42779">MEGQPGVDSEKPSGDNPPITRPGNDDSNGTRHCTGMNSVVEALVQEVTRLRHELQQVQIRQQAAPAVAAPPQVQPPSYMPSGVATHPSPDPFKVPLPEIGGKPWCGPTQALPYAYFRDQVWSQIQCFNLLNEQGVYYLLRCVGGSLLTELRKEMLNGATTVEKLFDFLDKKHSAQWRNESAEFRWDGPLLNQRDGEDPEAYANRVRQESLVLSAALGRPLTDYDLRSRFRKGLKSRLRQVLHQFIGPRVCPFDELVDIAAFYWTTDESLKDLSASKPSRPPANDGICIHYQKHGSCKRGHLCRYKHEETRQVTGYSQEPGRIGEKSLSDQKSRDRQQAGLCWEFIENGSCTRERCMFKHLLWIAFYLKSSLYRPRY</sequence>
<name>A0A7J6KUY8_PEROL</name>
<feature type="region of interest" description="Disordered" evidence="5">
    <location>
        <begin position="1"/>
        <end position="34"/>
    </location>
</feature>
<dbReference type="Gene3D" id="4.10.1000.10">
    <property type="entry name" value="Zinc finger, CCCH-type"/>
    <property type="match status" value="1"/>
</dbReference>
<comment type="caution">
    <text evidence="7">The sequence shown here is derived from an EMBL/GenBank/DDBJ whole genome shotgun (WGS) entry which is preliminary data.</text>
</comment>
<dbReference type="InterPro" id="IPR036855">
    <property type="entry name" value="Znf_CCCH_sf"/>
</dbReference>
<organism evidence="7 8">
    <name type="scientific">Perkinsus olseni</name>
    <name type="common">Perkinsus atlanticus</name>
    <dbReference type="NCBI Taxonomy" id="32597"/>
    <lineage>
        <taxon>Eukaryota</taxon>
        <taxon>Sar</taxon>
        <taxon>Alveolata</taxon>
        <taxon>Perkinsozoa</taxon>
        <taxon>Perkinsea</taxon>
        <taxon>Perkinsida</taxon>
        <taxon>Perkinsidae</taxon>
        <taxon>Perkinsus</taxon>
    </lineage>
</organism>
<dbReference type="SUPFAM" id="SSF90229">
    <property type="entry name" value="CCCH zinc finger"/>
    <property type="match status" value="1"/>
</dbReference>
<dbReference type="InterPro" id="IPR000571">
    <property type="entry name" value="Znf_CCCH"/>
</dbReference>
<dbReference type="EMBL" id="JABAHT010000989">
    <property type="protein sequence ID" value="KAF4650694.1"/>
    <property type="molecule type" value="Genomic_DNA"/>
</dbReference>
<evidence type="ECO:0000256" key="5">
    <source>
        <dbReference type="SAM" id="MobiDB-lite"/>
    </source>
</evidence>
<feature type="zinc finger region" description="C3H1-type" evidence="4">
    <location>
        <begin position="281"/>
        <end position="309"/>
    </location>
</feature>
<evidence type="ECO:0000256" key="4">
    <source>
        <dbReference type="PROSITE-ProRule" id="PRU00723"/>
    </source>
</evidence>
<evidence type="ECO:0000256" key="3">
    <source>
        <dbReference type="ARBA" id="ARBA00022833"/>
    </source>
</evidence>
<keyword evidence="1 4" id="KW-0479">Metal-binding</keyword>
<evidence type="ECO:0000313" key="8">
    <source>
        <dbReference type="Proteomes" id="UP000570595"/>
    </source>
</evidence>
<feature type="zinc finger region" description="C3H1-type" evidence="4">
    <location>
        <begin position="335"/>
        <end position="362"/>
    </location>
</feature>
<reference evidence="7 8" key="1">
    <citation type="submission" date="2020-04" db="EMBL/GenBank/DDBJ databases">
        <title>Perkinsus olseni comparative genomics.</title>
        <authorList>
            <person name="Bogema D.R."/>
        </authorList>
    </citation>
    <scope>NUCLEOTIDE SEQUENCE [LARGE SCALE GENOMIC DNA]</scope>
    <source>
        <strain evidence="7">ATCC PRA-179</strain>
    </source>
</reference>
<feature type="domain" description="C3H1-type" evidence="6">
    <location>
        <begin position="335"/>
        <end position="362"/>
    </location>
</feature>
<keyword evidence="3 4" id="KW-0862">Zinc</keyword>
<protein>
    <recommendedName>
        <fullName evidence="6">C3H1-type domain-containing protein</fullName>
    </recommendedName>
</protein>
<keyword evidence="2 4" id="KW-0863">Zinc-finger</keyword>
<evidence type="ECO:0000256" key="2">
    <source>
        <dbReference type="ARBA" id="ARBA00022771"/>
    </source>
</evidence>
<dbReference type="Proteomes" id="UP000570595">
    <property type="component" value="Unassembled WGS sequence"/>
</dbReference>
<gene>
    <name evidence="7" type="ORF">FOZ61_011098</name>
</gene>
<evidence type="ECO:0000259" key="6">
    <source>
        <dbReference type="PROSITE" id="PS50103"/>
    </source>
</evidence>